<evidence type="ECO:0000313" key="1">
    <source>
        <dbReference type="EMBL" id="CCM64814.1"/>
    </source>
</evidence>
<gene>
    <name evidence="1" type="ORF">BN381_470019</name>
</gene>
<dbReference type="AlphaFoldDB" id="R4Z1Q1"/>
<reference evidence="1 2" key="1">
    <citation type="journal article" date="2013" name="ISME J.">
        <title>Metabolic model for the filamentous 'Candidatus Microthrix parvicella' based on genomic and metagenomic analyses.</title>
        <authorList>
            <person name="Jon McIlroy S."/>
            <person name="Kristiansen R."/>
            <person name="Albertsen M."/>
            <person name="Michael Karst S."/>
            <person name="Rossetti S."/>
            <person name="Lund Nielsen J."/>
            <person name="Tandoi V."/>
            <person name="James Seviour R."/>
            <person name="Nielsen P.H."/>
        </authorList>
    </citation>
    <scope>NUCLEOTIDE SEQUENCE [LARGE SCALE GENOMIC DNA]</scope>
    <source>
        <strain evidence="1 2">RN1</strain>
    </source>
</reference>
<dbReference type="Proteomes" id="UP000018291">
    <property type="component" value="Unassembled WGS sequence"/>
</dbReference>
<name>R4Z1Q1_9ACTN</name>
<protein>
    <submittedName>
        <fullName evidence="1">Uncharacterized protein</fullName>
    </submittedName>
</protein>
<evidence type="ECO:0000313" key="2">
    <source>
        <dbReference type="Proteomes" id="UP000018291"/>
    </source>
</evidence>
<dbReference type="HOGENOM" id="CLU_3197458_0_0_11"/>
<accession>R4Z1Q1</accession>
<sequence length="45" mass="4705">MDTAIHQEALNGLSVAIGSTYRRLMLVITTLPPATLTVTVALPPG</sequence>
<proteinExistence type="predicted"/>
<comment type="caution">
    <text evidence="1">The sequence shown here is derived from an EMBL/GenBank/DDBJ whole genome shotgun (WGS) entry which is preliminary data.</text>
</comment>
<keyword evidence="2" id="KW-1185">Reference proteome</keyword>
<organism evidence="1 2">
    <name type="scientific">Candidatus Neomicrothrix parvicella RN1</name>
    <dbReference type="NCBI Taxonomy" id="1229780"/>
    <lineage>
        <taxon>Bacteria</taxon>
        <taxon>Bacillati</taxon>
        <taxon>Actinomycetota</taxon>
        <taxon>Acidimicrobiia</taxon>
        <taxon>Acidimicrobiales</taxon>
        <taxon>Microthrixaceae</taxon>
        <taxon>Candidatus Neomicrothrix</taxon>
    </lineage>
</organism>
<dbReference type="EMBL" id="CANL01000042">
    <property type="protein sequence ID" value="CCM64814.1"/>
    <property type="molecule type" value="Genomic_DNA"/>
</dbReference>